<dbReference type="Gene3D" id="3.40.50.12160">
    <property type="entry name" value="Methylthiotransferase, N-terminal domain"/>
    <property type="match status" value="1"/>
</dbReference>
<evidence type="ECO:0000256" key="13">
    <source>
        <dbReference type="ARBA" id="ARBA00051661"/>
    </source>
</evidence>
<dbReference type="GO" id="GO:0035598">
    <property type="term" value="F:tRNA (N(6)-L-threonylcarbamoyladenosine(37)-C(2))-methylthiotransferase activity"/>
    <property type="evidence" value="ECO:0007669"/>
    <property type="project" value="UniProtKB-EC"/>
</dbReference>
<evidence type="ECO:0000256" key="12">
    <source>
        <dbReference type="ARBA" id="ARBA00031213"/>
    </source>
</evidence>
<keyword evidence="5" id="KW-0963">Cytoplasm</keyword>
<proteinExistence type="inferred from homology"/>
<evidence type="ECO:0000256" key="1">
    <source>
        <dbReference type="ARBA" id="ARBA00001966"/>
    </source>
</evidence>
<keyword evidence="9" id="KW-0479">Metal-binding</keyword>
<keyword evidence="10" id="KW-0408">Iron</keyword>
<evidence type="ECO:0000256" key="7">
    <source>
        <dbReference type="ARBA" id="ARBA00022691"/>
    </source>
</evidence>
<dbReference type="NCBIfam" id="TIGR01579">
    <property type="entry name" value="MiaB-like-C"/>
    <property type="match status" value="1"/>
</dbReference>
<dbReference type="PROSITE" id="PS01278">
    <property type="entry name" value="MTTASE_RADICAL"/>
    <property type="match status" value="1"/>
</dbReference>
<dbReference type="SMART" id="SM00729">
    <property type="entry name" value="Elp3"/>
    <property type="match status" value="1"/>
</dbReference>
<comment type="similarity">
    <text evidence="14">Belongs to the methylthiotransferase family. MtaB subfamily.</text>
</comment>
<dbReference type="GO" id="GO:0046872">
    <property type="term" value="F:metal ion binding"/>
    <property type="evidence" value="ECO:0007669"/>
    <property type="project" value="UniProtKB-KW"/>
</dbReference>
<dbReference type="InterPro" id="IPR020612">
    <property type="entry name" value="Methylthiotransferase_CS"/>
</dbReference>
<dbReference type="SFLD" id="SFLDG01061">
    <property type="entry name" value="methylthiotransferase"/>
    <property type="match status" value="1"/>
</dbReference>
<dbReference type="InterPro" id="IPR013848">
    <property type="entry name" value="Methylthiotransferase_N"/>
</dbReference>
<reference evidence="18 19" key="2">
    <citation type="submission" date="2007-06" db="EMBL/GenBank/DDBJ databases">
        <title>Draft genome sequence of Pseudoflavonifractor capillosus ATCC 29799.</title>
        <authorList>
            <person name="Sudarsanam P."/>
            <person name="Ley R."/>
            <person name="Guruge J."/>
            <person name="Turnbaugh P.J."/>
            <person name="Mahowald M."/>
            <person name="Liep D."/>
            <person name="Gordon J."/>
        </authorList>
    </citation>
    <scope>NUCLEOTIDE SEQUENCE [LARGE SCALE GENOMIC DNA]</scope>
    <source>
        <strain evidence="18 19">ATCC 29799</strain>
    </source>
</reference>
<evidence type="ECO:0000259" key="16">
    <source>
        <dbReference type="PROSITE" id="PS51449"/>
    </source>
</evidence>
<evidence type="ECO:0000259" key="17">
    <source>
        <dbReference type="PROSITE" id="PS51918"/>
    </source>
</evidence>
<evidence type="ECO:0000256" key="9">
    <source>
        <dbReference type="ARBA" id="ARBA00022723"/>
    </source>
</evidence>
<evidence type="ECO:0000313" key="18">
    <source>
        <dbReference type="EMBL" id="EDM97382.1"/>
    </source>
</evidence>
<dbReference type="InterPro" id="IPR005839">
    <property type="entry name" value="Methylthiotransferase"/>
</dbReference>
<keyword evidence="6 18" id="KW-0808">Transferase</keyword>
<comment type="cofactor">
    <cofactor evidence="1">
        <name>[4Fe-4S] cluster</name>
        <dbReference type="ChEBI" id="CHEBI:49883"/>
    </cofactor>
</comment>
<evidence type="ECO:0000256" key="8">
    <source>
        <dbReference type="ARBA" id="ARBA00022694"/>
    </source>
</evidence>
<dbReference type="SFLD" id="SFLDS00029">
    <property type="entry name" value="Radical_SAM"/>
    <property type="match status" value="1"/>
</dbReference>
<dbReference type="PANTHER" id="PTHR11918:SF45">
    <property type="entry name" value="THREONYLCARBAMOYLADENOSINE TRNA METHYLTHIOTRANSFERASE"/>
    <property type="match status" value="1"/>
</dbReference>
<dbReference type="PROSITE" id="PS51918">
    <property type="entry name" value="RADICAL_SAM"/>
    <property type="match status" value="1"/>
</dbReference>
<protein>
    <recommendedName>
        <fullName evidence="15">Threonylcarbamoyladenosine tRNA methylthiotransferase MtaB</fullName>
        <ecNumber evidence="3">2.8.4.5</ecNumber>
    </recommendedName>
    <alternativeName>
        <fullName evidence="12">tRNA-t(6)A37 methylthiotransferase</fullName>
    </alternativeName>
</protein>
<keyword evidence="19" id="KW-1185">Reference proteome</keyword>
<accession>A6P2W1</accession>
<dbReference type="EC" id="2.8.4.5" evidence="3"/>
<dbReference type="PROSITE" id="PS51449">
    <property type="entry name" value="MTTASE_N"/>
    <property type="match status" value="1"/>
</dbReference>
<evidence type="ECO:0000256" key="11">
    <source>
        <dbReference type="ARBA" id="ARBA00023014"/>
    </source>
</evidence>
<dbReference type="Pfam" id="PF00919">
    <property type="entry name" value="UPF0004"/>
    <property type="match status" value="1"/>
</dbReference>
<dbReference type="InterPro" id="IPR023404">
    <property type="entry name" value="rSAM_horseshoe"/>
</dbReference>
<keyword evidence="11" id="KW-0411">Iron-sulfur</keyword>
<dbReference type="AlphaFoldDB" id="A6P2W1"/>
<dbReference type="InterPro" id="IPR038135">
    <property type="entry name" value="Methylthiotransferase_N_sf"/>
</dbReference>
<dbReference type="FunFam" id="3.40.50.12160:FF:000004">
    <property type="entry name" value="Threonylcarbamoyladenosine tRNA methylthiotransferase MtaB"/>
    <property type="match status" value="1"/>
</dbReference>
<evidence type="ECO:0000256" key="5">
    <source>
        <dbReference type="ARBA" id="ARBA00022490"/>
    </source>
</evidence>
<dbReference type="GO" id="GO:0051539">
    <property type="term" value="F:4 iron, 4 sulfur cluster binding"/>
    <property type="evidence" value="ECO:0007669"/>
    <property type="project" value="UniProtKB-KW"/>
</dbReference>
<dbReference type="EMBL" id="AAXG02000057">
    <property type="protein sequence ID" value="EDM97382.1"/>
    <property type="molecule type" value="Genomic_DNA"/>
</dbReference>
<gene>
    <name evidence="18" type="primary">yqeV</name>
    <name evidence="18" type="ORF">BACCAP_04845</name>
</gene>
<evidence type="ECO:0000256" key="6">
    <source>
        <dbReference type="ARBA" id="ARBA00022679"/>
    </source>
</evidence>
<dbReference type="SFLD" id="SFLDG01082">
    <property type="entry name" value="B12-binding_domain_containing"/>
    <property type="match status" value="1"/>
</dbReference>
<feature type="domain" description="Radical SAM core" evidence="17">
    <location>
        <begin position="143"/>
        <end position="373"/>
    </location>
</feature>
<dbReference type="STRING" id="411467.BACCAP_04845"/>
<dbReference type="RefSeq" id="WP_006575286.1">
    <property type="nucleotide sequence ID" value="NZ_AAXG02000057.1"/>
</dbReference>
<comment type="catalytic activity">
    <reaction evidence="13">
        <text>N(6)-L-threonylcarbamoyladenosine(37) in tRNA + (sulfur carrier)-SH + AH2 + 2 S-adenosyl-L-methionine = 2-methylsulfanyl-N(6)-L-threonylcarbamoyladenosine(37) in tRNA + (sulfur carrier)-H + 5'-deoxyadenosine + L-methionine + A + S-adenosyl-L-homocysteine + 2 H(+)</text>
        <dbReference type="Rhea" id="RHEA:37075"/>
        <dbReference type="Rhea" id="RHEA-COMP:10163"/>
        <dbReference type="Rhea" id="RHEA-COMP:11092"/>
        <dbReference type="Rhea" id="RHEA-COMP:14737"/>
        <dbReference type="Rhea" id="RHEA-COMP:14739"/>
        <dbReference type="ChEBI" id="CHEBI:13193"/>
        <dbReference type="ChEBI" id="CHEBI:15378"/>
        <dbReference type="ChEBI" id="CHEBI:17319"/>
        <dbReference type="ChEBI" id="CHEBI:17499"/>
        <dbReference type="ChEBI" id="CHEBI:29917"/>
        <dbReference type="ChEBI" id="CHEBI:57844"/>
        <dbReference type="ChEBI" id="CHEBI:57856"/>
        <dbReference type="ChEBI" id="CHEBI:59789"/>
        <dbReference type="ChEBI" id="CHEBI:64428"/>
        <dbReference type="ChEBI" id="CHEBI:74418"/>
        <dbReference type="ChEBI" id="CHEBI:74420"/>
        <dbReference type="EC" id="2.8.4.5"/>
    </reaction>
</comment>
<evidence type="ECO:0000256" key="3">
    <source>
        <dbReference type="ARBA" id="ARBA00013273"/>
    </source>
</evidence>
<evidence type="ECO:0000256" key="10">
    <source>
        <dbReference type="ARBA" id="ARBA00023004"/>
    </source>
</evidence>
<dbReference type="CDD" id="cd01335">
    <property type="entry name" value="Radical_SAM"/>
    <property type="match status" value="1"/>
</dbReference>
<dbReference type="NCBIfam" id="TIGR00089">
    <property type="entry name" value="MiaB/RimO family radical SAM methylthiotransferase"/>
    <property type="match status" value="1"/>
</dbReference>
<keyword evidence="8" id="KW-0819">tRNA processing</keyword>
<dbReference type="FunFam" id="3.80.30.20:FF:000001">
    <property type="entry name" value="tRNA-2-methylthio-N(6)-dimethylallyladenosine synthase 2"/>
    <property type="match status" value="1"/>
</dbReference>
<evidence type="ECO:0000256" key="14">
    <source>
        <dbReference type="ARBA" id="ARBA00061574"/>
    </source>
</evidence>
<sequence length="434" mass="47831">MRYAIYTLGCKVNQYETQALETELLRRGHTLVPFEDEADAYIINTCTVTAVSDRKSRNAIRRAKKRNPAAVVAVCGCYAQTAPDDVAALGVDLVSGTGDRLGFLNEVERLSGLVRAEAELVPEMLVDNIMTHRSFEQLPAGGLEGRTRAMLKVEDGCVNFCTYCIIPYARGPVRSLALSAAVEQAKKLAQDGYREIVLTGIEISSWGHEFKDGTSLIDLVEGICHAVPDLRVRLGSLEPRTITEDFCRRAAALPNLCPHFHLSMQSGCDAVLKRMNRKYDTAQYYESVTLLRGFFDRPAITTDLIVGFPGESEEEFTSTLEFVEKCAFSSMHIFPYSRRTGTPAAKMSDQVPNAVKEERAALAGALAARLKAAYLEQWVGTSLPVLFEEEKNGLWRGHAPNYVEVMAHGEGLHNVIRDVKITGLHGDGLLGELL</sequence>
<dbReference type="InterPro" id="IPR058240">
    <property type="entry name" value="rSAM_sf"/>
</dbReference>
<dbReference type="InterPro" id="IPR006638">
    <property type="entry name" value="Elp3/MiaA/NifB-like_rSAM"/>
</dbReference>
<dbReference type="SUPFAM" id="SSF102114">
    <property type="entry name" value="Radical SAM enzymes"/>
    <property type="match status" value="1"/>
</dbReference>
<evidence type="ECO:0000313" key="19">
    <source>
        <dbReference type="Proteomes" id="UP000003639"/>
    </source>
</evidence>
<dbReference type="eggNOG" id="COG0621">
    <property type="taxonomic scope" value="Bacteria"/>
</dbReference>
<reference evidence="18 19" key="1">
    <citation type="submission" date="2007-04" db="EMBL/GenBank/DDBJ databases">
        <authorList>
            <person name="Fulton L."/>
            <person name="Clifton S."/>
            <person name="Fulton B."/>
            <person name="Xu J."/>
            <person name="Minx P."/>
            <person name="Pepin K.H."/>
            <person name="Johnson M."/>
            <person name="Thiruvilangam P."/>
            <person name="Bhonagiri V."/>
            <person name="Nash W.E."/>
            <person name="Mardis E.R."/>
            <person name="Wilson R.K."/>
        </authorList>
    </citation>
    <scope>NUCLEOTIDE SEQUENCE [LARGE SCALE GENOMIC DNA]</scope>
    <source>
        <strain evidence="18 19">ATCC 29799</strain>
    </source>
</reference>
<dbReference type="InterPro" id="IPR006467">
    <property type="entry name" value="MiaB-like_bact"/>
</dbReference>
<dbReference type="OrthoDB" id="9805215at2"/>
<dbReference type="Pfam" id="PF04055">
    <property type="entry name" value="Radical_SAM"/>
    <property type="match status" value="1"/>
</dbReference>
<comment type="function">
    <text evidence="2">Catalyzes the methylthiolation of N6-threonylcarbamoyladenosine (t(6)A), leading to the formation of 2-methylthio-N6-threonylcarbamoyladenosine (ms(2)t(6)A) at position 37 in tRNAs that read codons beginning with adenine.</text>
</comment>
<keyword evidence="4" id="KW-0004">4Fe-4S</keyword>
<dbReference type="PANTHER" id="PTHR11918">
    <property type="entry name" value="RADICAL SAM PROTEINS"/>
    <property type="match status" value="1"/>
</dbReference>
<organism evidence="18 19">
    <name type="scientific">Pseudoflavonifractor capillosus ATCC 29799</name>
    <dbReference type="NCBI Taxonomy" id="411467"/>
    <lineage>
        <taxon>Bacteria</taxon>
        <taxon>Bacillati</taxon>
        <taxon>Bacillota</taxon>
        <taxon>Clostridia</taxon>
        <taxon>Eubacteriales</taxon>
        <taxon>Oscillospiraceae</taxon>
        <taxon>Pseudoflavonifractor</taxon>
    </lineage>
</organism>
<name>A6P2W1_9FIRM</name>
<evidence type="ECO:0000256" key="2">
    <source>
        <dbReference type="ARBA" id="ARBA00002399"/>
    </source>
</evidence>
<dbReference type="Gene3D" id="3.80.30.20">
    <property type="entry name" value="tm_1862 like domain"/>
    <property type="match status" value="1"/>
</dbReference>
<keyword evidence="7" id="KW-0949">S-adenosyl-L-methionine</keyword>
<comment type="caution">
    <text evidence="18">The sequence shown here is derived from an EMBL/GenBank/DDBJ whole genome shotgun (WGS) entry which is preliminary data.</text>
</comment>
<evidence type="ECO:0000256" key="4">
    <source>
        <dbReference type="ARBA" id="ARBA00022485"/>
    </source>
</evidence>
<feature type="domain" description="MTTase N-terminal" evidence="16">
    <location>
        <begin position="1"/>
        <end position="112"/>
    </location>
</feature>
<dbReference type="Proteomes" id="UP000003639">
    <property type="component" value="Unassembled WGS sequence"/>
</dbReference>
<dbReference type="InterPro" id="IPR007197">
    <property type="entry name" value="rSAM"/>
</dbReference>
<evidence type="ECO:0000256" key="15">
    <source>
        <dbReference type="ARBA" id="ARBA00069898"/>
    </source>
</evidence>